<reference evidence="1" key="1">
    <citation type="submission" date="2014-09" db="EMBL/GenBank/DDBJ databases">
        <authorList>
            <person name="Magalhaes I.L.F."/>
            <person name="Oliveira U."/>
            <person name="Santos F.R."/>
            <person name="Vidigal T.H.D.A."/>
            <person name="Brescovit A.D."/>
            <person name="Santos A.J."/>
        </authorList>
    </citation>
    <scope>NUCLEOTIDE SEQUENCE</scope>
    <source>
        <tissue evidence="1">Shoot tissue taken approximately 20 cm above the soil surface</tissue>
    </source>
</reference>
<sequence>MSTRAIMACTTTSSCVLCCTPPGSEE</sequence>
<proteinExistence type="predicted"/>
<accession>A0A0A9C690</accession>
<protein>
    <submittedName>
        <fullName evidence="1">Uncharacterized protein</fullName>
    </submittedName>
</protein>
<name>A0A0A9C690_ARUDO</name>
<evidence type="ECO:0000313" key="1">
    <source>
        <dbReference type="EMBL" id="JAD71066.1"/>
    </source>
</evidence>
<dbReference type="AlphaFoldDB" id="A0A0A9C690"/>
<dbReference type="PROSITE" id="PS51257">
    <property type="entry name" value="PROKAR_LIPOPROTEIN"/>
    <property type="match status" value="1"/>
</dbReference>
<reference evidence="1" key="2">
    <citation type="journal article" date="2015" name="Data Brief">
        <title>Shoot transcriptome of the giant reed, Arundo donax.</title>
        <authorList>
            <person name="Barrero R.A."/>
            <person name="Guerrero F.D."/>
            <person name="Moolhuijzen P."/>
            <person name="Goolsby J.A."/>
            <person name="Tidwell J."/>
            <person name="Bellgard S.E."/>
            <person name="Bellgard M.I."/>
        </authorList>
    </citation>
    <scope>NUCLEOTIDE SEQUENCE</scope>
    <source>
        <tissue evidence="1">Shoot tissue taken approximately 20 cm above the soil surface</tissue>
    </source>
</reference>
<organism evidence="1">
    <name type="scientific">Arundo donax</name>
    <name type="common">Giant reed</name>
    <name type="synonym">Donax arundinaceus</name>
    <dbReference type="NCBI Taxonomy" id="35708"/>
    <lineage>
        <taxon>Eukaryota</taxon>
        <taxon>Viridiplantae</taxon>
        <taxon>Streptophyta</taxon>
        <taxon>Embryophyta</taxon>
        <taxon>Tracheophyta</taxon>
        <taxon>Spermatophyta</taxon>
        <taxon>Magnoliopsida</taxon>
        <taxon>Liliopsida</taxon>
        <taxon>Poales</taxon>
        <taxon>Poaceae</taxon>
        <taxon>PACMAD clade</taxon>
        <taxon>Arundinoideae</taxon>
        <taxon>Arundineae</taxon>
        <taxon>Arundo</taxon>
    </lineage>
</organism>
<dbReference type="EMBL" id="GBRH01226829">
    <property type="protein sequence ID" value="JAD71066.1"/>
    <property type="molecule type" value="Transcribed_RNA"/>
</dbReference>